<organism evidence="1 2">
    <name type="scientific">Flavobacterium xanthum</name>
    <dbReference type="NCBI Taxonomy" id="69322"/>
    <lineage>
        <taxon>Bacteria</taxon>
        <taxon>Pseudomonadati</taxon>
        <taxon>Bacteroidota</taxon>
        <taxon>Flavobacteriia</taxon>
        <taxon>Flavobacteriales</taxon>
        <taxon>Flavobacteriaceae</taxon>
        <taxon>Flavobacterium</taxon>
    </lineage>
</organism>
<reference evidence="2" key="1">
    <citation type="submission" date="2016-11" db="EMBL/GenBank/DDBJ databases">
        <authorList>
            <person name="Varghese N."/>
            <person name="Submissions S."/>
        </authorList>
    </citation>
    <scope>NUCLEOTIDE SEQUENCE [LARGE SCALE GENOMIC DNA]</scope>
    <source>
        <strain evidence="2">DSM 3661</strain>
    </source>
</reference>
<gene>
    <name evidence="1" type="ORF">SAMN05443669_10737</name>
</gene>
<evidence type="ECO:0000313" key="1">
    <source>
        <dbReference type="EMBL" id="SHM78073.1"/>
    </source>
</evidence>
<dbReference type="EMBL" id="FRBU01000073">
    <property type="protein sequence ID" value="SHM78073.1"/>
    <property type="molecule type" value="Genomic_DNA"/>
</dbReference>
<proteinExistence type="predicted"/>
<evidence type="ECO:0000313" key="2">
    <source>
        <dbReference type="Proteomes" id="UP000184260"/>
    </source>
</evidence>
<name>A0A1M7LIV4_9FLAO</name>
<sequence>ITFKNTKNEAENKVFLPRFYDNNYKMTFSVP</sequence>
<protein>
    <submittedName>
        <fullName evidence="1">Uncharacterized protein</fullName>
    </submittedName>
</protein>
<accession>A0A1M7LIV4</accession>
<feature type="non-terminal residue" evidence="1">
    <location>
        <position position="1"/>
    </location>
</feature>
<keyword evidence="2" id="KW-1185">Reference proteome</keyword>
<dbReference type="Proteomes" id="UP000184260">
    <property type="component" value="Unassembled WGS sequence"/>
</dbReference>
<dbReference type="AlphaFoldDB" id="A0A1M7LIV4"/>